<dbReference type="AlphaFoldDB" id="A0AAW8ASR3"/>
<name>A0AAW8ASR3_ACILW</name>
<comment type="caution">
    <text evidence="2">The sequence shown here is derived from an EMBL/GenBank/DDBJ whole genome shotgun (WGS) entry which is preliminary data.</text>
</comment>
<evidence type="ECO:0000313" key="3">
    <source>
        <dbReference type="Proteomes" id="UP001242129"/>
    </source>
</evidence>
<dbReference type="Proteomes" id="UP001242129">
    <property type="component" value="Unassembled WGS sequence"/>
</dbReference>
<dbReference type="RefSeq" id="WP_305157592.1">
    <property type="nucleotide sequence ID" value="NZ_JAUUUQ010000001.1"/>
</dbReference>
<dbReference type="SUPFAM" id="SSF48678">
    <property type="entry name" value="Moesin tail domain"/>
    <property type="match status" value="1"/>
</dbReference>
<sequence length="181" mass="21182">MILGFAVMAILALIACALLYAAEKKVKDLGNELFKERALSSTLRNEKHHEWERAEILQGQVYALKQDIADLKAQPDQEFKELIQEQEDELGFGHHVKWRSHRKPTALTYQMHFDMDVNGQRILEELTVRFKRNAFTDNERETCRRLGRAEVVDFIINRINTANDPRYDESLELAHMEQNNE</sequence>
<accession>A0AAW8ASR3</accession>
<reference evidence="2" key="1">
    <citation type="submission" date="2023-07" db="EMBL/GenBank/DDBJ databases">
        <title>Dynamics of blaOXA-23 gene transmission in Acinetobacter spp. from contaminated veterinary surfaces.</title>
        <authorList>
            <person name="Moreira Da Silva J."/>
            <person name="Menezes J."/>
            <person name="Fernandes L."/>
            <person name="Marques C."/>
            <person name="Amaral A."/>
            <person name="Timofte D."/>
            <person name="Pomba C."/>
        </authorList>
    </citation>
    <scope>NUCLEOTIDE SEQUENCE</scope>
    <source>
        <strain evidence="2">CMVB11Z4A1</strain>
    </source>
</reference>
<gene>
    <name evidence="2" type="ORF">Q8G51_00450</name>
</gene>
<proteinExistence type="predicted"/>
<evidence type="ECO:0000259" key="1">
    <source>
        <dbReference type="Pfam" id="PF25181"/>
    </source>
</evidence>
<dbReference type="Pfam" id="PF25181">
    <property type="entry name" value="Phage_Bbp19"/>
    <property type="match status" value="1"/>
</dbReference>
<organism evidence="2 3">
    <name type="scientific">Acinetobacter lwoffii</name>
    <dbReference type="NCBI Taxonomy" id="28090"/>
    <lineage>
        <taxon>Bacteria</taxon>
        <taxon>Pseudomonadati</taxon>
        <taxon>Pseudomonadota</taxon>
        <taxon>Gammaproteobacteria</taxon>
        <taxon>Moraxellales</taxon>
        <taxon>Moraxellaceae</taxon>
        <taxon>Acinetobacter</taxon>
    </lineage>
</organism>
<protein>
    <recommendedName>
        <fullName evidence="1">Bbp19-like phage domain-containing protein</fullName>
    </recommendedName>
</protein>
<dbReference type="GO" id="GO:0003779">
    <property type="term" value="F:actin binding"/>
    <property type="evidence" value="ECO:0007669"/>
    <property type="project" value="InterPro"/>
</dbReference>
<dbReference type="EMBL" id="JAUUUS010000001">
    <property type="protein sequence ID" value="MDP1446347.1"/>
    <property type="molecule type" value="Genomic_DNA"/>
</dbReference>
<feature type="domain" description="Bbp19-like phage" evidence="1">
    <location>
        <begin position="111"/>
        <end position="160"/>
    </location>
</feature>
<evidence type="ECO:0000313" key="2">
    <source>
        <dbReference type="EMBL" id="MDP1446347.1"/>
    </source>
</evidence>
<dbReference type="InterPro" id="IPR057447">
    <property type="entry name" value="Bbp19-like_phage"/>
</dbReference>
<dbReference type="InterPro" id="IPR008954">
    <property type="entry name" value="Moesin_tail_sf"/>
</dbReference>